<dbReference type="InterPro" id="IPR013818">
    <property type="entry name" value="Lipase"/>
</dbReference>
<dbReference type="Proteomes" id="UP001233999">
    <property type="component" value="Unassembled WGS sequence"/>
</dbReference>
<evidence type="ECO:0000259" key="6">
    <source>
        <dbReference type="Pfam" id="PF00151"/>
    </source>
</evidence>
<dbReference type="InterPro" id="IPR029058">
    <property type="entry name" value="AB_hydrolase_fold"/>
</dbReference>
<keyword evidence="3" id="KW-0964">Secreted</keyword>
<feature type="chain" id="PRO_5042069178" description="Lipase domain-containing protein" evidence="5">
    <location>
        <begin position="20"/>
        <end position="249"/>
    </location>
</feature>
<comment type="subcellular location">
    <subcellularLocation>
        <location evidence="1">Secreted</location>
    </subcellularLocation>
</comment>
<dbReference type="AlphaFoldDB" id="A0AAD8AGF3"/>
<dbReference type="GO" id="GO:0016298">
    <property type="term" value="F:lipase activity"/>
    <property type="evidence" value="ECO:0007669"/>
    <property type="project" value="InterPro"/>
</dbReference>
<feature type="domain" description="Lipase" evidence="6">
    <location>
        <begin position="96"/>
        <end position="245"/>
    </location>
</feature>
<sequence>MKALSLITALTLCFAITESAVKRSIEDDVIFELFTKSNTDTYSVLTPSSGSSLGAFSASRPTRILIHGWVNSADNMAYIKNDYLSVSDVNVILVDCLGAHIAGVAGSKVTKGKVGKITEKASRGLYDLDDRLDSGDASFVEVIHTCGGTLGILEAIGHADFYPNGGTPPQPGCSVTLGACSHGRSHEFFSESIVTNTGFYARKCDSFSDYEAGNCNSNDQAVMGENTSTSARGTYYLETGSSSPYALGK</sequence>
<reference evidence="7" key="1">
    <citation type="journal article" date="2023" name="IScience">
        <title>Live-bearing cockroach genome reveals convergent evolutionary mechanisms linked to viviparity in insects and beyond.</title>
        <authorList>
            <person name="Fouks B."/>
            <person name="Harrison M.C."/>
            <person name="Mikhailova A.A."/>
            <person name="Marchal E."/>
            <person name="English S."/>
            <person name="Carruthers M."/>
            <person name="Jennings E.C."/>
            <person name="Chiamaka E.L."/>
            <person name="Frigard R.A."/>
            <person name="Pippel M."/>
            <person name="Attardo G.M."/>
            <person name="Benoit J.B."/>
            <person name="Bornberg-Bauer E."/>
            <person name="Tobe S.S."/>
        </authorList>
    </citation>
    <scope>NUCLEOTIDE SEQUENCE</scope>
    <source>
        <strain evidence="7">Stay&amp;Tobe</strain>
    </source>
</reference>
<protein>
    <recommendedName>
        <fullName evidence="6">Lipase domain-containing protein</fullName>
    </recommendedName>
</protein>
<keyword evidence="8" id="KW-1185">Reference proteome</keyword>
<dbReference type="GO" id="GO:0005615">
    <property type="term" value="C:extracellular space"/>
    <property type="evidence" value="ECO:0007669"/>
    <property type="project" value="TreeGrafter"/>
</dbReference>
<proteinExistence type="inferred from homology"/>
<accession>A0AAD8AGF3</accession>
<dbReference type="PANTHER" id="PTHR11610">
    <property type="entry name" value="LIPASE"/>
    <property type="match status" value="1"/>
</dbReference>
<evidence type="ECO:0000313" key="7">
    <source>
        <dbReference type="EMBL" id="KAJ9598581.1"/>
    </source>
</evidence>
<reference evidence="7" key="2">
    <citation type="submission" date="2023-05" db="EMBL/GenBank/DDBJ databases">
        <authorList>
            <person name="Fouks B."/>
        </authorList>
    </citation>
    <scope>NUCLEOTIDE SEQUENCE</scope>
    <source>
        <strain evidence="7">Stay&amp;Tobe</strain>
        <tissue evidence="7">Testes</tissue>
    </source>
</reference>
<feature type="signal peptide" evidence="5">
    <location>
        <begin position="1"/>
        <end position="19"/>
    </location>
</feature>
<evidence type="ECO:0000313" key="8">
    <source>
        <dbReference type="Proteomes" id="UP001233999"/>
    </source>
</evidence>
<dbReference type="Gene3D" id="3.40.50.1820">
    <property type="entry name" value="alpha/beta hydrolase"/>
    <property type="match status" value="2"/>
</dbReference>
<dbReference type="GO" id="GO:0016042">
    <property type="term" value="P:lipid catabolic process"/>
    <property type="evidence" value="ECO:0007669"/>
    <property type="project" value="TreeGrafter"/>
</dbReference>
<dbReference type="Pfam" id="PF00151">
    <property type="entry name" value="Lipase"/>
    <property type="match status" value="1"/>
</dbReference>
<evidence type="ECO:0000256" key="5">
    <source>
        <dbReference type="SAM" id="SignalP"/>
    </source>
</evidence>
<gene>
    <name evidence="7" type="ORF">L9F63_010710</name>
</gene>
<evidence type="ECO:0000256" key="1">
    <source>
        <dbReference type="ARBA" id="ARBA00004613"/>
    </source>
</evidence>
<comment type="caution">
    <text evidence="7">The sequence shown here is derived from an EMBL/GenBank/DDBJ whole genome shotgun (WGS) entry which is preliminary data.</text>
</comment>
<name>A0AAD8AGF3_DIPPU</name>
<evidence type="ECO:0000256" key="4">
    <source>
        <dbReference type="RuleBase" id="RU004262"/>
    </source>
</evidence>
<evidence type="ECO:0000256" key="2">
    <source>
        <dbReference type="ARBA" id="ARBA00010701"/>
    </source>
</evidence>
<dbReference type="PANTHER" id="PTHR11610:SF173">
    <property type="entry name" value="LIPASE DOMAIN-CONTAINING PROTEIN-RELATED"/>
    <property type="match status" value="1"/>
</dbReference>
<dbReference type="InterPro" id="IPR000734">
    <property type="entry name" value="TAG_lipase"/>
</dbReference>
<dbReference type="EMBL" id="JASPKZ010001204">
    <property type="protein sequence ID" value="KAJ9598581.1"/>
    <property type="molecule type" value="Genomic_DNA"/>
</dbReference>
<keyword evidence="5" id="KW-0732">Signal</keyword>
<organism evidence="7 8">
    <name type="scientific">Diploptera punctata</name>
    <name type="common">Pacific beetle cockroach</name>
    <dbReference type="NCBI Taxonomy" id="6984"/>
    <lineage>
        <taxon>Eukaryota</taxon>
        <taxon>Metazoa</taxon>
        <taxon>Ecdysozoa</taxon>
        <taxon>Arthropoda</taxon>
        <taxon>Hexapoda</taxon>
        <taxon>Insecta</taxon>
        <taxon>Pterygota</taxon>
        <taxon>Neoptera</taxon>
        <taxon>Polyneoptera</taxon>
        <taxon>Dictyoptera</taxon>
        <taxon>Blattodea</taxon>
        <taxon>Blaberoidea</taxon>
        <taxon>Blaberidae</taxon>
        <taxon>Diplopterinae</taxon>
        <taxon>Diploptera</taxon>
    </lineage>
</organism>
<comment type="similarity">
    <text evidence="2 4">Belongs to the AB hydrolase superfamily. Lipase family.</text>
</comment>
<evidence type="ECO:0000256" key="3">
    <source>
        <dbReference type="ARBA" id="ARBA00022525"/>
    </source>
</evidence>
<dbReference type="SUPFAM" id="SSF53474">
    <property type="entry name" value="alpha/beta-Hydrolases"/>
    <property type="match status" value="1"/>
</dbReference>